<dbReference type="WormBase" id="CBG27403">
    <property type="protein sequence ID" value="CBP44586"/>
    <property type="gene ID" value="WBGene00088817"/>
</dbReference>
<dbReference type="HOGENOM" id="CLU_2388194_0_0_1"/>
<dbReference type="KEGG" id="cbr:CBG_27403"/>
<gene>
    <name evidence="1 3" type="ORF">CBG27403</name>
    <name evidence="1" type="ORF">CBG_27403</name>
</gene>
<dbReference type="EMBL" id="HE600961">
    <property type="protein sequence ID" value="CAS00210.1"/>
    <property type="molecule type" value="Genomic_DNA"/>
</dbReference>
<keyword evidence="2" id="KW-1185">Reference proteome</keyword>
<dbReference type="GeneID" id="68918856"/>
<protein>
    <submittedName>
        <fullName evidence="1">Protein CBG27403</fullName>
    </submittedName>
</protein>
<sequence>MAASSRPIDPRDLVPDSHELTDIVGQIVDREGQGNGIDMTNTWPMINFPLSEVIHILHFQQNLTDQEQAAYEVVMHAIQEALSAFNPNADGGDQ</sequence>
<organism evidence="1 2">
    <name type="scientific">Caenorhabditis briggsae</name>
    <dbReference type="NCBI Taxonomy" id="6238"/>
    <lineage>
        <taxon>Eukaryota</taxon>
        <taxon>Metazoa</taxon>
        <taxon>Ecdysozoa</taxon>
        <taxon>Nematoda</taxon>
        <taxon>Chromadorea</taxon>
        <taxon>Rhabditida</taxon>
        <taxon>Rhabditina</taxon>
        <taxon>Rhabditomorpha</taxon>
        <taxon>Rhabditoidea</taxon>
        <taxon>Rhabditidae</taxon>
        <taxon>Peloderinae</taxon>
        <taxon>Caenorhabditis</taxon>
    </lineage>
</organism>
<reference evidence="1 2" key="1">
    <citation type="journal article" date="2003" name="PLoS Biol.">
        <title>The genome sequence of Caenorhabditis briggsae: a platform for comparative genomics.</title>
        <authorList>
            <person name="Stein L.D."/>
            <person name="Bao Z."/>
            <person name="Blasiar D."/>
            <person name="Blumenthal T."/>
            <person name="Brent M.R."/>
            <person name="Chen N."/>
            <person name="Chinwalla A."/>
            <person name="Clarke L."/>
            <person name="Clee C."/>
            <person name="Coghlan A."/>
            <person name="Coulson A."/>
            <person name="D'Eustachio P."/>
            <person name="Fitch D.H."/>
            <person name="Fulton L.A."/>
            <person name="Fulton R.E."/>
            <person name="Griffiths-Jones S."/>
            <person name="Harris T.W."/>
            <person name="Hillier L.W."/>
            <person name="Kamath R."/>
            <person name="Kuwabara P.E."/>
            <person name="Mardis E.R."/>
            <person name="Marra M.A."/>
            <person name="Miner T.L."/>
            <person name="Minx P."/>
            <person name="Mullikin J.C."/>
            <person name="Plumb R.W."/>
            <person name="Rogers J."/>
            <person name="Schein J.E."/>
            <person name="Sohrmann M."/>
            <person name="Spieth J."/>
            <person name="Stajich J.E."/>
            <person name="Wei C."/>
            <person name="Willey D."/>
            <person name="Wilson R.K."/>
            <person name="Durbin R."/>
            <person name="Waterston R.H."/>
        </authorList>
    </citation>
    <scope>NUCLEOTIDE SEQUENCE [LARGE SCALE GENOMIC DNA]</scope>
    <source>
        <strain evidence="1 2">AF16</strain>
    </source>
</reference>
<evidence type="ECO:0000313" key="3">
    <source>
        <dbReference type="WormBase" id="CBG27403"/>
    </source>
</evidence>
<dbReference type="InParanoid" id="B6IJY0"/>
<proteinExistence type="predicted"/>
<dbReference type="RefSeq" id="XP_045099770.1">
    <property type="nucleotide sequence ID" value="XM_045238780.1"/>
</dbReference>
<name>B6IJY0_CAEBR</name>
<dbReference type="CTD" id="68918856"/>
<dbReference type="Proteomes" id="UP000008549">
    <property type="component" value="Unassembled WGS sequence"/>
</dbReference>
<dbReference type="AlphaFoldDB" id="B6IJY0"/>
<accession>B6IJY0</accession>
<evidence type="ECO:0000313" key="2">
    <source>
        <dbReference type="Proteomes" id="UP000008549"/>
    </source>
</evidence>
<evidence type="ECO:0000313" key="1">
    <source>
        <dbReference type="EMBL" id="CAS00210.1"/>
    </source>
</evidence>
<reference evidence="1 2" key="2">
    <citation type="journal article" date="2011" name="PLoS Genet.">
        <title>Caenorhabditis briggsae recombinant inbred line genotypes reveal inter-strain incompatibility and the evolution of recombination.</title>
        <authorList>
            <person name="Ross J.A."/>
            <person name="Koboldt D.C."/>
            <person name="Staisch J.E."/>
            <person name="Chamberlin H.M."/>
            <person name="Gupta B.P."/>
            <person name="Miller R.D."/>
            <person name="Baird S.E."/>
            <person name="Haag E.S."/>
        </authorList>
    </citation>
    <scope>NUCLEOTIDE SEQUENCE [LARGE SCALE GENOMIC DNA]</scope>
    <source>
        <strain evidence="1 2">AF16</strain>
    </source>
</reference>